<dbReference type="GeneID" id="132536671"/>
<reference evidence="3 4" key="1">
    <citation type="submission" date="2025-05" db="UniProtKB">
        <authorList>
            <consortium name="RefSeq"/>
        </authorList>
    </citation>
    <scope>IDENTIFICATION</scope>
</reference>
<feature type="region of interest" description="Disordered" evidence="1">
    <location>
        <begin position="79"/>
        <end position="123"/>
    </location>
</feature>
<evidence type="ECO:0000256" key="1">
    <source>
        <dbReference type="SAM" id="MobiDB-lite"/>
    </source>
</evidence>
<gene>
    <name evidence="3 4" type="primary">LOC132536671</name>
</gene>
<dbReference type="RefSeq" id="XP_060040813.1">
    <property type="nucleotide sequence ID" value="XM_060184830.1"/>
</dbReference>
<feature type="compositionally biased region" description="Basic and acidic residues" evidence="1">
    <location>
        <begin position="169"/>
        <end position="191"/>
    </location>
</feature>
<accession>A0ABM3WW67</accession>
<dbReference type="PANTHER" id="PTHR31866:SF1">
    <property type="entry name" value="GENE 4779-RELATED"/>
    <property type="match status" value="1"/>
</dbReference>
<dbReference type="Proteomes" id="UP001652624">
    <property type="component" value="Unplaced"/>
</dbReference>
<keyword evidence="2" id="KW-1185">Reference proteome</keyword>
<name>A0ABM3WW67_ERIEU</name>
<sequence>MWGRARGRPSYPVASTVTGLPQPSPRRKVAQEKKALGVPSKMALGRIFPSWGQRVSAAPPEPATFPPISGVPLLGRSKRFTLVPSGSKQSKHHTAGAGKKSTTRRSREPEPGPGDNRDPSLKGQFLMYRAGPLCHSLHRGEFNSGSFNSRIPQAPGISQPLTPPSQEDFMPRESSGDQEPLDHPTGPERQHQQSPGAQGCPQCVMLQKEIDNLKEQLAIMESLTGKFQDI</sequence>
<protein>
    <submittedName>
        <fullName evidence="3 4">Uncharacterized protein CXorf49 homolog isoform X1</fullName>
    </submittedName>
</protein>
<evidence type="ECO:0000313" key="3">
    <source>
        <dbReference type="RefSeq" id="XP_060040813.1"/>
    </source>
</evidence>
<dbReference type="Pfam" id="PF15483">
    <property type="entry name" value="DUF4641"/>
    <property type="match status" value="1"/>
</dbReference>
<dbReference type="RefSeq" id="XP_060040814.1">
    <property type="nucleotide sequence ID" value="XM_060184831.1"/>
</dbReference>
<dbReference type="PANTHER" id="PTHR31866">
    <property type="entry name" value="GENE 4779-RELATED"/>
    <property type="match status" value="1"/>
</dbReference>
<organism evidence="2 3">
    <name type="scientific">Erinaceus europaeus</name>
    <name type="common">Western European hedgehog</name>
    <dbReference type="NCBI Taxonomy" id="9365"/>
    <lineage>
        <taxon>Eukaryota</taxon>
        <taxon>Metazoa</taxon>
        <taxon>Chordata</taxon>
        <taxon>Craniata</taxon>
        <taxon>Vertebrata</taxon>
        <taxon>Euteleostomi</taxon>
        <taxon>Mammalia</taxon>
        <taxon>Eutheria</taxon>
        <taxon>Laurasiatheria</taxon>
        <taxon>Eulipotyphla</taxon>
        <taxon>Erinaceidae</taxon>
        <taxon>Erinaceinae</taxon>
        <taxon>Erinaceus</taxon>
    </lineage>
</organism>
<feature type="compositionally biased region" description="Basic and acidic residues" evidence="1">
    <location>
        <begin position="105"/>
        <end position="120"/>
    </location>
</feature>
<dbReference type="InterPro" id="IPR027822">
    <property type="entry name" value="DUF4641"/>
</dbReference>
<feature type="region of interest" description="Disordered" evidence="1">
    <location>
        <begin position="1"/>
        <end position="38"/>
    </location>
</feature>
<evidence type="ECO:0000313" key="2">
    <source>
        <dbReference type="Proteomes" id="UP001652624"/>
    </source>
</evidence>
<evidence type="ECO:0000313" key="4">
    <source>
        <dbReference type="RefSeq" id="XP_060040814.1"/>
    </source>
</evidence>
<proteinExistence type="predicted"/>
<feature type="region of interest" description="Disordered" evidence="1">
    <location>
        <begin position="138"/>
        <end position="200"/>
    </location>
</feature>